<dbReference type="InterPro" id="IPR001248">
    <property type="entry name" value="Pur-cyt_permease"/>
</dbReference>
<feature type="transmembrane region" description="Helical" evidence="6">
    <location>
        <begin position="163"/>
        <end position="181"/>
    </location>
</feature>
<dbReference type="Gene3D" id="1.10.4160.10">
    <property type="entry name" value="Hydantoin permease"/>
    <property type="match status" value="1"/>
</dbReference>
<feature type="transmembrane region" description="Helical" evidence="6">
    <location>
        <begin position="262"/>
        <end position="281"/>
    </location>
</feature>
<feature type="transmembrane region" description="Helical" evidence="6">
    <location>
        <begin position="309"/>
        <end position="327"/>
    </location>
</feature>
<keyword evidence="8" id="KW-1185">Reference proteome</keyword>
<comment type="subcellular location">
    <subcellularLocation>
        <location evidence="1">Membrane</location>
        <topology evidence="1">Multi-pass membrane protein</topology>
    </subcellularLocation>
</comment>
<dbReference type="GO" id="GO:0005886">
    <property type="term" value="C:plasma membrane"/>
    <property type="evidence" value="ECO:0007669"/>
    <property type="project" value="TreeGrafter"/>
</dbReference>
<feature type="transmembrane region" description="Helical" evidence="6">
    <location>
        <begin position="60"/>
        <end position="85"/>
    </location>
</feature>
<evidence type="ECO:0000256" key="6">
    <source>
        <dbReference type="SAM" id="Phobius"/>
    </source>
</evidence>
<dbReference type="Pfam" id="PF02133">
    <property type="entry name" value="Transp_cyt_pur"/>
    <property type="match status" value="1"/>
</dbReference>
<feature type="transmembrane region" description="Helical" evidence="6">
    <location>
        <begin position="227"/>
        <end position="250"/>
    </location>
</feature>
<keyword evidence="3 6" id="KW-0812">Transmembrane</keyword>
<feature type="transmembrane region" description="Helical" evidence="6">
    <location>
        <begin position="106"/>
        <end position="131"/>
    </location>
</feature>
<protein>
    <submittedName>
        <fullName evidence="7">Permease</fullName>
    </submittedName>
</protein>
<evidence type="ECO:0000313" key="7">
    <source>
        <dbReference type="EMBL" id="TBT94216.1"/>
    </source>
</evidence>
<evidence type="ECO:0000256" key="3">
    <source>
        <dbReference type="ARBA" id="ARBA00022692"/>
    </source>
</evidence>
<feature type="transmembrane region" description="Helical" evidence="6">
    <location>
        <begin position="137"/>
        <end position="156"/>
    </location>
</feature>
<feature type="transmembrane region" description="Helical" evidence="6">
    <location>
        <begin position="407"/>
        <end position="430"/>
    </location>
</feature>
<dbReference type="Proteomes" id="UP000291933">
    <property type="component" value="Unassembled WGS sequence"/>
</dbReference>
<dbReference type="AlphaFoldDB" id="A0A4Q9KIJ8"/>
<proteinExistence type="inferred from homology"/>
<feature type="transmembrane region" description="Helical" evidence="6">
    <location>
        <begin position="333"/>
        <end position="355"/>
    </location>
</feature>
<feature type="transmembrane region" description="Helical" evidence="6">
    <location>
        <begin position="367"/>
        <end position="387"/>
    </location>
</feature>
<dbReference type="EMBL" id="SDMR01000016">
    <property type="protein sequence ID" value="TBT94216.1"/>
    <property type="molecule type" value="Genomic_DNA"/>
</dbReference>
<name>A0A4Q9KIJ8_PROTD</name>
<accession>A0A4Q9KIJ8</accession>
<reference evidence="7 8" key="1">
    <citation type="submission" date="2019-01" db="EMBL/GenBank/DDBJ databases">
        <title>Lactibacter flavus gen. nov., sp. nov., a novel bacterium of the family Propionibacteriaceae isolated from raw milk and dairy products.</title>
        <authorList>
            <person name="Huptas C."/>
            <person name="Wenning M."/>
            <person name="Breitenwieser F."/>
            <person name="Doll E."/>
            <person name="Von Neubeck M."/>
            <person name="Busse H.-J."/>
            <person name="Scherer S."/>
        </authorList>
    </citation>
    <scope>NUCLEOTIDE SEQUENCE [LARGE SCALE GENOMIC DNA]</scope>
    <source>
        <strain evidence="7 8">DSM 22130</strain>
    </source>
</reference>
<evidence type="ECO:0000256" key="2">
    <source>
        <dbReference type="ARBA" id="ARBA00008974"/>
    </source>
</evidence>
<dbReference type="PANTHER" id="PTHR30569:SF0">
    <property type="entry name" value="CYTOSINE PERMEASE"/>
    <property type="match status" value="1"/>
</dbReference>
<evidence type="ECO:0000313" key="8">
    <source>
        <dbReference type="Proteomes" id="UP000291933"/>
    </source>
</evidence>
<organism evidence="7 8">
    <name type="scientific">Propioniciclava tarda</name>
    <dbReference type="NCBI Taxonomy" id="433330"/>
    <lineage>
        <taxon>Bacteria</taxon>
        <taxon>Bacillati</taxon>
        <taxon>Actinomycetota</taxon>
        <taxon>Actinomycetes</taxon>
        <taxon>Propionibacteriales</taxon>
        <taxon>Propionibacteriaceae</taxon>
        <taxon>Propioniciclava</taxon>
    </lineage>
</organism>
<dbReference type="PANTHER" id="PTHR30569">
    <property type="entry name" value="CYTOSINE TRANSPORTER CODB"/>
    <property type="match status" value="1"/>
</dbReference>
<evidence type="ECO:0000256" key="4">
    <source>
        <dbReference type="ARBA" id="ARBA00022989"/>
    </source>
</evidence>
<dbReference type="GO" id="GO:0015209">
    <property type="term" value="F:cytosine transmembrane transporter activity"/>
    <property type="evidence" value="ECO:0007669"/>
    <property type="project" value="InterPro"/>
</dbReference>
<dbReference type="InterPro" id="IPR030191">
    <property type="entry name" value="CodB"/>
</dbReference>
<gene>
    <name evidence="7" type="ORF">ET996_11685</name>
</gene>
<dbReference type="OrthoDB" id="3169878at2"/>
<keyword evidence="4 6" id="KW-1133">Transmembrane helix</keyword>
<feature type="transmembrane region" description="Helical" evidence="6">
    <location>
        <begin position="193"/>
        <end position="215"/>
    </location>
</feature>
<comment type="caution">
    <text evidence="7">The sequence shown here is derived from an EMBL/GenBank/DDBJ whole genome shotgun (WGS) entry which is preliminary data.</text>
</comment>
<keyword evidence="5 6" id="KW-0472">Membrane</keyword>
<comment type="similarity">
    <text evidence="2">Belongs to the purine-cytosine permease (2.A.39) family.</text>
</comment>
<sequence length="439" mass="45648">MTTAATKTFVEAPLTLTDAPPRTLGFWAQTAMWASFGVTLFGPLTGALVALSAGSVELGLLAAFVGAVIGALLLGASAAIGARLGTPSMVGLRGLLGYRGSLAPTVLNIVQNVGWAMMEIIVISSAAAVIAGEQWRWPFVILAGALTTLMAIFPLNSVRILRLVMLWLVIIGSAVLFYMVLQSPARPLDQSGVIGFWPAVDLAAAQVISFCPLAADYSRHSKTTKAAFSGASVGYGVAIFSYYALGVFAVGHLGGDLTGTNLIAALMALPAGVIAISLLLFDELDDAFANVYSTTVSVHNLAPRVDRRIVSVVVGVVATLLAGFVGFGAYESFLLMIGSVFVPLFAVAVADFFVVRRGAWDTSDAAPFRWTPAVAWFIGFVAYQLIYPGTVPGWSDLWAGIAGGLGFVAPSWLGATLGSIVIAGASAIALGKLNGRRRA</sequence>
<evidence type="ECO:0000256" key="5">
    <source>
        <dbReference type="ARBA" id="ARBA00023136"/>
    </source>
</evidence>
<dbReference type="RefSeq" id="WP_131172742.1">
    <property type="nucleotide sequence ID" value="NZ_FXTL01000016.1"/>
</dbReference>
<feature type="transmembrane region" description="Helical" evidence="6">
    <location>
        <begin position="31"/>
        <end position="54"/>
    </location>
</feature>
<evidence type="ECO:0000256" key="1">
    <source>
        <dbReference type="ARBA" id="ARBA00004141"/>
    </source>
</evidence>